<name>Q8CZC4_STRR6</name>
<dbReference type="KEGG" id="spr:spr0073"/>
<dbReference type="AlphaFoldDB" id="Q8CZC4"/>
<dbReference type="EMBL" id="AE007317">
    <property type="protein sequence ID" value="AAK98877.1"/>
    <property type="molecule type" value="Genomic_DNA"/>
</dbReference>
<evidence type="ECO:0000313" key="2">
    <source>
        <dbReference type="Proteomes" id="UP000000586"/>
    </source>
</evidence>
<reference evidence="1 2" key="1">
    <citation type="journal article" date="2001" name="J. Bacteriol.">
        <title>Genome of the bacterium Streptococcus pneumoniae strain R6.</title>
        <authorList>
            <person name="Hoskins J.A."/>
            <person name="Alborn W.Jr."/>
            <person name="Arnold J."/>
            <person name="Blaszczak L."/>
            <person name="Burgett S."/>
            <person name="DeHoff B.S."/>
            <person name="Estrem S."/>
            <person name="Fritz L."/>
            <person name="Fu D.-J."/>
            <person name="Fuller W."/>
            <person name="Geringer C."/>
            <person name="Gilmour R."/>
            <person name="Glass J.S."/>
            <person name="Khoja H."/>
            <person name="Kraft A."/>
            <person name="LaGace R."/>
            <person name="LeBlanc D.J."/>
            <person name="Lee L.N."/>
            <person name="Lefkowitz E.J."/>
            <person name="Lu J."/>
            <person name="Matsushima P."/>
            <person name="McAhren S."/>
            <person name="McHenney M."/>
            <person name="McLeaster K."/>
            <person name="Mundy C."/>
            <person name="Nicas T.I."/>
            <person name="Norris F.H."/>
            <person name="O'Gara M."/>
            <person name="Peery R."/>
            <person name="Robertson G.T."/>
            <person name="Rockey P."/>
            <person name="Sun P.-M."/>
            <person name="Winkler M.E."/>
            <person name="Yang Y."/>
            <person name="Young-Bellido M."/>
            <person name="Zhao G."/>
            <person name="Zook C."/>
            <person name="Baltz R.H."/>
            <person name="Jaskunas S.Richard."/>
            <person name="Rosteck P.R.Jr."/>
            <person name="Skatrud P.L."/>
            <person name="Glass J.I."/>
        </authorList>
    </citation>
    <scope>NUCLEOTIDE SEQUENCE [LARGE SCALE GENOMIC DNA]</scope>
    <source>
        <strain evidence="2">ATCC BAA-255 / R6</strain>
    </source>
</reference>
<sequence length="189" mass="21838">MIDDIGQFAIWQDRMFGQTAQHGLTNSLKDFWIFLLNIGPQLAFFCQMLRCSRSVEQGTGNHRREFNMIQQIFSHFGMTHLGQIKLVYQESIDLELLVNALNHHLLIDRLVLTPNQITIEIDRQIVHGLDLLKGRKDKEIIDIKSMFRQLELASTQQICPINQRVHHGILAFGEISDLVPAKNLPNRQD</sequence>
<dbReference type="Proteomes" id="UP000000586">
    <property type="component" value="Chromosome"/>
</dbReference>
<evidence type="ECO:0000313" key="1">
    <source>
        <dbReference type="EMBL" id="AAK98877.1"/>
    </source>
</evidence>
<dbReference type="STRING" id="171101.spr0073"/>
<gene>
    <name evidence="1" type="ordered locus">spr0073</name>
</gene>
<keyword evidence="2" id="KW-1185">Reference proteome</keyword>
<dbReference type="HOGENOM" id="CLU_1433755_0_0_9"/>
<dbReference type="PIR" id="A97881">
    <property type="entry name" value="A97881"/>
</dbReference>
<organism evidence="1 2">
    <name type="scientific">Streptococcus pneumoniae (strain ATCC BAA-255 / R6)</name>
    <dbReference type="NCBI Taxonomy" id="171101"/>
    <lineage>
        <taxon>Bacteria</taxon>
        <taxon>Bacillati</taxon>
        <taxon>Bacillota</taxon>
        <taxon>Bacilli</taxon>
        <taxon>Lactobacillales</taxon>
        <taxon>Streptococcaceae</taxon>
        <taxon>Streptococcus</taxon>
    </lineage>
</organism>
<accession>Q8CZC4</accession>
<proteinExistence type="predicted"/>
<protein>
    <submittedName>
        <fullName evidence="1">Uncharacterized protein</fullName>
    </submittedName>
</protein>